<feature type="transmembrane region" description="Helical" evidence="5">
    <location>
        <begin position="191"/>
        <end position="209"/>
    </location>
</feature>
<evidence type="ECO:0000256" key="1">
    <source>
        <dbReference type="ARBA" id="ARBA00004141"/>
    </source>
</evidence>
<keyword evidence="3 5" id="KW-1133">Transmembrane helix</keyword>
<dbReference type="GO" id="GO:0008519">
    <property type="term" value="F:ammonium channel activity"/>
    <property type="evidence" value="ECO:0007669"/>
    <property type="project" value="InterPro"/>
</dbReference>
<comment type="subcellular location">
    <subcellularLocation>
        <location evidence="1">Membrane</location>
        <topology evidence="1">Multi-pass membrane protein</topology>
    </subcellularLocation>
</comment>
<gene>
    <name evidence="7" type="ORF">ASILVAE211_11770</name>
</gene>
<name>A0A963YRS0_9PROT</name>
<dbReference type="Pfam" id="PF00909">
    <property type="entry name" value="Ammonium_transp"/>
    <property type="match status" value="1"/>
</dbReference>
<dbReference type="GO" id="GO:0097272">
    <property type="term" value="P:ammonium homeostasis"/>
    <property type="evidence" value="ECO:0007669"/>
    <property type="project" value="TreeGrafter"/>
</dbReference>
<keyword evidence="8" id="KW-1185">Reference proteome</keyword>
<feature type="transmembrane region" description="Helical" evidence="5">
    <location>
        <begin position="151"/>
        <end position="171"/>
    </location>
</feature>
<dbReference type="InterPro" id="IPR029020">
    <property type="entry name" value="Ammonium/urea_transptr"/>
</dbReference>
<feature type="domain" description="Ammonium transporter AmtB-like" evidence="6">
    <location>
        <begin position="23"/>
        <end position="432"/>
    </location>
</feature>
<feature type="transmembrane region" description="Helical" evidence="5">
    <location>
        <begin position="313"/>
        <end position="331"/>
    </location>
</feature>
<dbReference type="EMBL" id="JAESVB010000004">
    <property type="protein sequence ID" value="MCB8875860.1"/>
    <property type="molecule type" value="Genomic_DNA"/>
</dbReference>
<organism evidence="7 8">
    <name type="scientific">Acidisoma silvae</name>
    <dbReference type="NCBI Taxonomy" id="2802396"/>
    <lineage>
        <taxon>Bacteria</taxon>
        <taxon>Pseudomonadati</taxon>
        <taxon>Pseudomonadota</taxon>
        <taxon>Alphaproteobacteria</taxon>
        <taxon>Acetobacterales</taxon>
        <taxon>Acidocellaceae</taxon>
        <taxon>Acidisoma</taxon>
    </lineage>
</organism>
<dbReference type="PANTHER" id="PTHR11730:SF60">
    <property type="entry name" value="RH50, ISOFORM D"/>
    <property type="match status" value="1"/>
</dbReference>
<evidence type="ECO:0000256" key="3">
    <source>
        <dbReference type="ARBA" id="ARBA00022989"/>
    </source>
</evidence>
<feature type="transmembrane region" description="Helical" evidence="5">
    <location>
        <begin position="221"/>
        <end position="254"/>
    </location>
</feature>
<reference evidence="7" key="2">
    <citation type="submission" date="2021-01" db="EMBL/GenBank/DDBJ databases">
        <authorList>
            <person name="Mieszkin S."/>
            <person name="Pouder E."/>
            <person name="Alain K."/>
        </authorList>
    </citation>
    <scope>NUCLEOTIDE SEQUENCE</scope>
    <source>
        <strain evidence="7">HW T2.11</strain>
    </source>
</reference>
<feature type="transmembrane region" description="Helical" evidence="5">
    <location>
        <begin position="260"/>
        <end position="283"/>
    </location>
</feature>
<evidence type="ECO:0000313" key="7">
    <source>
        <dbReference type="EMBL" id="MCB8875860.1"/>
    </source>
</evidence>
<feature type="transmembrane region" description="Helical" evidence="5">
    <location>
        <begin position="343"/>
        <end position="362"/>
    </location>
</feature>
<feature type="transmembrane region" description="Helical" evidence="5">
    <location>
        <begin position="121"/>
        <end position="139"/>
    </location>
</feature>
<dbReference type="PANTHER" id="PTHR11730">
    <property type="entry name" value="AMMONIUM TRANSPORTER"/>
    <property type="match status" value="1"/>
</dbReference>
<feature type="transmembrane region" description="Helical" evidence="5">
    <location>
        <begin position="391"/>
        <end position="412"/>
    </location>
</feature>
<dbReference type="InterPro" id="IPR024041">
    <property type="entry name" value="NH4_transpt_AmtB-like_dom"/>
</dbReference>
<evidence type="ECO:0000256" key="2">
    <source>
        <dbReference type="ARBA" id="ARBA00022692"/>
    </source>
</evidence>
<keyword evidence="4 5" id="KW-0472">Membrane</keyword>
<evidence type="ECO:0000256" key="5">
    <source>
        <dbReference type="SAM" id="Phobius"/>
    </source>
</evidence>
<protein>
    <submittedName>
        <fullName evidence="7">Ammonium transporter</fullName>
    </submittedName>
</protein>
<feature type="transmembrane region" description="Helical" evidence="5">
    <location>
        <begin position="58"/>
        <end position="76"/>
    </location>
</feature>
<dbReference type="SUPFAM" id="SSF111352">
    <property type="entry name" value="Ammonium transporter"/>
    <property type="match status" value="1"/>
</dbReference>
<dbReference type="RefSeq" id="WP_227321507.1">
    <property type="nucleotide sequence ID" value="NZ_JAESVB010000004.1"/>
</dbReference>
<feature type="transmembrane region" description="Helical" evidence="5">
    <location>
        <begin position="290"/>
        <end position="307"/>
    </location>
</feature>
<feature type="transmembrane region" description="Helical" evidence="5">
    <location>
        <begin position="21"/>
        <end position="46"/>
    </location>
</feature>
<accession>A0A963YRS0</accession>
<dbReference type="AlphaFoldDB" id="A0A963YRS0"/>
<reference evidence="7" key="1">
    <citation type="journal article" date="2021" name="Microorganisms">
        <title>Acidisoma silvae sp. nov. and Acidisomacellulosilytica sp. nov., Two Acidophilic Bacteria Isolated from Decaying Wood, Hydrolyzing Cellulose and Producing Poly-3-hydroxybutyrate.</title>
        <authorList>
            <person name="Mieszkin S."/>
            <person name="Pouder E."/>
            <person name="Uroz S."/>
            <person name="Simon-Colin C."/>
            <person name="Alain K."/>
        </authorList>
    </citation>
    <scope>NUCLEOTIDE SEQUENCE</scope>
    <source>
        <strain evidence="7">HW T2.11</strain>
    </source>
</reference>
<dbReference type="GO" id="GO:0005886">
    <property type="term" value="C:plasma membrane"/>
    <property type="evidence" value="ECO:0007669"/>
    <property type="project" value="TreeGrafter"/>
</dbReference>
<sequence>MSAGLKTFSAQVTAGAYVSDIFYILGCFGVVLGMVALTLLDAGIVNRKNVVDTIVQKWVCGAVGGLAYLVMGYGSWNWQIYTALGVPHPLRQALSDWSIFGPNLNTFAQHLDPAFVPGADTAQIFAAFFVLFTMLICMLMHSAGVERLKPVPAVIMSALIGGLISPAIAYLTYGSASALTNSGLHDFVGDFAMYVFVGIWGCILAWRLGPRQTIAPVSANFPMMALGAFFLILAIPLFVPACGFLVPGVGYYGIAVNDSGLGVLFMSIVLALVAGGVSGTIVAYVKGNPIYIILGPIAGYISCSAFLDIALPWQAFAVGFFGPIVMALADAVMRRLGIDDPKIVPLAFGPGLYSAIMAGIVGSGKMQGGFFDVTKGTYAYQHARISFGTQLHGTVLMVAGIAVVAFVVIFVLEKTIGLRVTAKQEAQGLDATYWPRFMGGPQAVAEVTELKTASVTR</sequence>
<evidence type="ECO:0000313" key="8">
    <source>
        <dbReference type="Proteomes" id="UP000708298"/>
    </source>
</evidence>
<evidence type="ECO:0000259" key="6">
    <source>
        <dbReference type="Pfam" id="PF00909"/>
    </source>
</evidence>
<comment type="caution">
    <text evidence="7">The sequence shown here is derived from an EMBL/GenBank/DDBJ whole genome shotgun (WGS) entry which is preliminary data.</text>
</comment>
<keyword evidence="2 5" id="KW-0812">Transmembrane</keyword>
<evidence type="ECO:0000256" key="4">
    <source>
        <dbReference type="ARBA" id="ARBA00023136"/>
    </source>
</evidence>
<dbReference type="Proteomes" id="UP000708298">
    <property type="component" value="Unassembled WGS sequence"/>
</dbReference>
<dbReference type="Gene3D" id="1.10.3430.10">
    <property type="entry name" value="Ammonium transporter AmtB like domains"/>
    <property type="match status" value="1"/>
</dbReference>
<proteinExistence type="predicted"/>